<keyword evidence="2" id="KW-1185">Reference proteome</keyword>
<evidence type="ECO:0000313" key="1">
    <source>
        <dbReference type="EMBL" id="GAA0183964.1"/>
    </source>
</evidence>
<evidence type="ECO:0000313" key="2">
    <source>
        <dbReference type="Proteomes" id="UP001454036"/>
    </source>
</evidence>
<name>A0AAV3RU70_LITER</name>
<protein>
    <recommendedName>
        <fullName evidence="3">Reverse transcriptase RNase H-like domain-containing protein</fullName>
    </recommendedName>
</protein>
<comment type="caution">
    <text evidence="1">The sequence shown here is derived from an EMBL/GenBank/DDBJ whole genome shotgun (WGS) entry which is preliminary data.</text>
</comment>
<dbReference type="SUPFAM" id="SSF56672">
    <property type="entry name" value="DNA/RNA polymerases"/>
    <property type="match status" value="1"/>
</dbReference>
<dbReference type="InterPro" id="IPR043502">
    <property type="entry name" value="DNA/RNA_pol_sf"/>
</dbReference>
<proteinExistence type="predicted"/>
<dbReference type="EMBL" id="BAABME010011563">
    <property type="protein sequence ID" value="GAA0183964.1"/>
    <property type="molecule type" value="Genomic_DNA"/>
</dbReference>
<gene>
    <name evidence="1" type="ORF">LIER_31287</name>
</gene>
<accession>A0AAV3RU70</accession>
<organism evidence="1 2">
    <name type="scientific">Lithospermum erythrorhizon</name>
    <name type="common">Purple gromwell</name>
    <name type="synonym">Lithospermum officinale var. erythrorhizon</name>
    <dbReference type="NCBI Taxonomy" id="34254"/>
    <lineage>
        <taxon>Eukaryota</taxon>
        <taxon>Viridiplantae</taxon>
        <taxon>Streptophyta</taxon>
        <taxon>Embryophyta</taxon>
        <taxon>Tracheophyta</taxon>
        <taxon>Spermatophyta</taxon>
        <taxon>Magnoliopsida</taxon>
        <taxon>eudicotyledons</taxon>
        <taxon>Gunneridae</taxon>
        <taxon>Pentapetalae</taxon>
        <taxon>asterids</taxon>
        <taxon>lamiids</taxon>
        <taxon>Boraginales</taxon>
        <taxon>Boraginaceae</taxon>
        <taxon>Boraginoideae</taxon>
        <taxon>Lithospermeae</taxon>
        <taxon>Lithospermum</taxon>
    </lineage>
</organism>
<dbReference type="PANTHER" id="PTHR48475">
    <property type="entry name" value="RIBONUCLEASE H"/>
    <property type="match status" value="1"/>
</dbReference>
<dbReference type="Proteomes" id="UP001454036">
    <property type="component" value="Unassembled WGS sequence"/>
</dbReference>
<reference evidence="1 2" key="1">
    <citation type="submission" date="2024-01" db="EMBL/GenBank/DDBJ databases">
        <title>The complete chloroplast genome sequence of Lithospermum erythrorhizon: insights into the phylogenetic relationship among Boraginaceae species and the maternal lineages of purple gromwells.</title>
        <authorList>
            <person name="Okada T."/>
            <person name="Watanabe K."/>
        </authorList>
    </citation>
    <scope>NUCLEOTIDE SEQUENCE [LARGE SCALE GENOMIC DNA]</scope>
</reference>
<dbReference type="PANTHER" id="PTHR48475:SF2">
    <property type="entry name" value="RIBONUCLEASE H"/>
    <property type="match status" value="1"/>
</dbReference>
<dbReference type="AlphaFoldDB" id="A0AAV3RU70"/>
<evidence type="ECO:0008006" key="3">
    <source>
        <dbReference type="Google" id="ProtNLM"/>
    </source>
</evidence>
<sequence>MKPPNSYQEVQKMTGCLAALNHFISKSDERNLPFFKNLRPRKLKAYFESHPFQVVTDQHLKRVLSNPALSGRLTTWSIELSKFEISYVLRTSIRAQVLADFVTECTARPPPIIKGPRVDDPSLPKPNWALYVDGARNDKGQGHEC</sequence>